<dbReference type="InterPro" id="IPR016161">
    <property type="entry name" value="Ald_DH/histidinol_DH"/>
</dbReference>
<dbReference type="InterPro" id="IPR015590">
    <property type="entry name" value="Aldehyde_DH_dom"/>
</dbReference>
<evidence type="ECO:0000256" key="2">
    <source>
        <dbReference type="ARBA" id="ARBA00023002"/>
    </source>
</evidence>
<feature type="domain" description="Aldehyde dehydrogenase" evidence="3">
    <location>
        <begin position="21"/>
        <end position="482"/>
    </location>
</feature>
<dbReference type="PANTHER" id="PTHR42804">
    <property type="entry name" value="ALDEHYDE DEHYDROGENASE"/>
    <property type="match status" value="1"/>
</dbReference>
<protein>
    <recommendedName>
        <fullName evidence="3">Aldehyde dehydrogenase domain-containing protein</fullName>
    </recommendedName>
</protein>
<evidence type="ECO:0000259" key="3">
    <source>
        <dbReference type="Pfam" id="PF00171"/>
    </source>
</evidence>
<evidence type="ECO:0000256" key="1">
    <source>
        <dbReference type="ARBA" id="ARBA00009986"/>
    </source>
</evidence>
<dbReference type="PANTHER" id="PTHR42804:SF1">
    <property type="entry name" value="ALDEHYDE DEHYDROGENASE-RELATED"/>
    <property type="match status" value="1"/>
</dbReference>
<dbReference type="GO" id="GO:0016620">
    <property type="term" value="F:oxidoreductase activity, acting on the aldehyde or oxo group of donors, NAD or NADP as acceptor"/>
    <property type="evidence" value="ECO:0007669"/>
    <property type="project" value="InterPro"/>
</dbReference>
<dbReference type="InterPro" id="IPR016163">
    <property type="entry name" value="Ald_DH_C"/>
</dbReference>
<dbReference type="SUPFAM" id="SSF53720">
    <property type="entry name" value="ALDH-like"/>
    <property type="match status" value="1"/>
</dbReference>
<dbReference type="Gene3D" id="3.40.605.10">
    <property type="entry name" value="Aldehyde Dehydrogenase, Chain A, domain 1"/>
    <property type="match status" value="1"/>
</dbReference>
<comment type="similarity">
    <text evidence="1">Belongs to the aldehyde dehydrogenase family.</text>
</comment>
<dbReference type="AlphaFoldDB" id="A0A381STP4"/>
<sequence>MQIDPQEQWRLLIGGDGVATSDTYEVVDPSTTSVVGHAPEATVADAEAAIAAANHALPGWRSTPMADRCALLGRLSDILAERSGDWASLVQAETGATMKIARTLQLGGTFVDRFRYYARPRDLDVAEKPMPAGASALGPAGLVGAVVHRQPVGVVACITPYNFPLVNVAGKIAPALAMGNTCIIKPAPQDPLGILRLGEAITDAGFPPGVVNVLTSSGPEVPAALVASPGVNMVSFTGSSAIGAAIYANGAATMTRVLMELGGKGALVMTDDADVNAAVQAIASVWGFHSGQICTAPTRVICHRSLYDQLVSTLEAVSGMLKVGDPLDDDTLVGPLISERQRDSVEAFIRGGVDAGATLVAGGERPDLPGYYVAPTLLADCTADMHCVREEAFGPVVVVLPHDGDDEAVSIANDSDYGLFSYVYAGDTARAHSIARRLQSGNVALNSIQPHNEAPFGGFKMSGIGRDRGVWGLEAYSEVQAVSWLA</sequence>
<dbReference type="FunFam" id="3.40.605.10:FF:000007">
    <property type="entry name" value="NAD/NADP-dependent betaine aldehyde dehydrogenase"/>
    <property type="match status" value="1"/>
</dbReference>
<evidence type="ECO:0000313" key="4">
    <source>
        <dbReference type="EMBL" id="SVA07392.1"/>
    </source>
</evidence>
<dbReference type="FunFam" id="3.40.309.10:FF:000009">
    <property type="entry name" value="Aldehyde dehydrogenase A"/>
    <property type="match status" value="1"/>
</dbReference>
<keyword evidence="2" id="KW-0560">Oxidoreductase</keyword>
<organism evidence="4">
    <name type="scientific">marine metagenome</name>
    <dbReference type="NCBI Taxonomy" id="408172"/>
    <lineage>
        <taxon>unclassified sequences</taxon>
        <taxon>metagenomes</taxon>
        <taxon>ecological metagenomes</taxon>
    </lineage>
</organism>
<dbReference type="Gene3D" id="3.40.309.10">
    <property type="entry name" value="Aldehyde Dehydrogenase, Chain A, domain 2"/>
    <property type="match status" value="1"/>
</dbReference>
<gene>
    <name evidence="4" type="ORF">METZ01_LOCUS60246</name>
</gene>
<name>A0A381STP4_9ZZZZ</name>
<proteinExistence type="inferred from homology"/>
<reference evidence="4" key="1">
    <citation type="submission" date="2018-05" db="EMBL/GenBank/DDBJ databases">
        <authorList>
            <person name="Lanie J.A."/>
            <person name="Ng W.-L."/>
            <person name="Kazmierczak K.M."/>
            <person name="Andrzejewski T.M."/>
            <person name="Davidsen T.M."/>
            <person name="Wayne K.J."/>
            <person name="Tettelin H."/>
            <person name="Glass J.I."/>
            <person name="Rusch D."/>
            <person name="Podicherti R."/>
            <person name="Tsui H.-C.T."/>
            <person name="Winkler M.E."/>
        </authorList>
    </citation>
    <scope>NUCLEOTIDE SEQUENCE</scope>
</reference>
<dbReference type="EMBL" id="UINC01003561">
    <property type="protein sequence ID" value="SVA07392.1"/>
    <property type="molecule type" value="Genomic_DNA"/>
</dbReference>
<accession>A0A381STP4</accession>
<dbReference type="InterPro" id="IPR016162">
    <property type="entry name" value="Ald_DH_N"/>
</dbReference>
<dbReference type="Pfam" id="PF00171">
    <property type="entry name" value="Aldedh"/>
    <property type="match status" value="1"/>
</dbReference>